<dbReference type="EMBL" id="CP043420">
    <property type="protein sequence ID" value="QEL11339.1"/>
    <property type="molecule type" value="Genomic_DNA"/>
</dbReference>
<dbReference type="RefSeq" id="WP_070977684.1">
    <property type="nucleotide sequence ID" value="NZ_CP043420.1"/>
</dbReference>
<evidence type="ECO:0000313" key="1">
    <source>
        <dbReference type="EMBL" id="QEL11339.1"/>
    </source>
</evidence>
<proteinExistence type="predicted"/>
<dbReference type="SUPFAM" id="SSF56672">
    <property type="entry name" value="DNA/RNA polymerases"/>
    <property type="match status" value="2"/>
</dbReference>
<dbReference type="OrthoDB" id="9764911at2"/>
<accession>A0A1S1NXI7</accession>
<organism evidence="1 2">
    <name type="scientific">Kushneria phosphatilytica</name>
    <dbReference type="NCBI Taxonomy" id="657387"/>
    <lineage>
        <taxon>Bacteria</taxon>
        <taxon>Pseudomonadati</taxon>
        <taxon>Pseudomonadota</taxon>
        <taxon>Gammaproteobacteria</taxon>
        <taxon>Oceanospirillales</taxon>
        <taxon>Halomonadaceae</taxon>
        <taxon>Kushneria</taxon>
    </lineage>
</organism>
<dbReference type="KEGG" id="kuy:FY550_09435"/>
<dbReference type="SUPFAM" id="SSF51294">
    <property type="entry name" value="Hedgehog/intein (Hint) domain"/>
    <property type="match status" value="1"/>
</dbReference>
<dbReference type="InterPro" id="IPR001098">
    <property type="entry name" value="DNA-dir_DNA_pol_A_palm_dom"/>
</dbReference>
<name>A0A1S1NXI7_9GAMM</name>
<dbReference type="STRING" id="657387.BH688_05700"/>
<dbReference type="InterPro" id="IPR036844">
    <property type="entry name" value="Hint_dom_sf"/>
</dbReference>
<evidence type="ECO:0000313" key="2">
    <source>
        <dbReference type="Proteomes" id="UP000322553"/>
    </source>
</evidence>
<dbReference type="Gene3D" id="3.30.70.370">
    <property type="match status" value="1"/>
</dbReference>
<dbReference type="GO" id="GO:0006260">
    <property type="term" value="P:DNA replication"/>
    <property type="evidence" value="ECO:0007669"/>
    <property type="project" value="InterPro"/>
</dbReference>
<dbReference type="GO" id="GO:0003677">
    <property type="term" value="F:DNA binding"/>
    <property type="evidence" value="ECO:0007669"/>
    <property type="project" value="InterPro"/>
</dbReference>
<dbReference type="Proteomes" id="UP000322553">
    <property type="component" value="Chromosome"/>
</dbReference>
<keyword evidence="2" id="KW-1185">Reference proteome</keyword>
<sequence length="1007" mass="112457">MTDISDIVTLDVETRSTVDLRKTGPWPYSEHPNTDLWCVAWTVGEGELKTWRPGYPVPDEIGHLLESGYFFEFWNADFEIAIWINILSPRYGWPALPLDVVSDGMIRACMMGLPRSLEQAGHVMKVDMQKDEQGSRLMKQMAKPRRIEDDGTIVWWDDADRVDRLTEYCRQDVRSQRALSRVLRPLPAAERASYLRTLRANVRGIRVDTGFVDRAVELLDYQAAAYRQQISELTNYAVTAPTQVAEIKSWLADHGVELETLDKNHVADLIEEGKVPESVQPVIDIRAQGGKSSVSKFPAFQRRANSDGRIRGEFIHHGASKTGRFSGSGVQCVTGEHEVLTPEGWKRIDSVVGGARIMQWSSDGSLSWVDAPVNCYGPAGELAEVSGTIIRGRFTPDHRMPVSTGAGLSDTCPGALGRLKRKDGLVINGTADQPGLGLTDTQLRILVAFQADGGWQKKAAKWRFTKQRKIERLSQLLDRAGITYKTTIQSAGVTAFRIDTAEVPHWLCKRFDSWVLGTSGRQAGIMLEELPYWDGWRHAKNGAISLSSPDRDQIEWMATIASLAGYTATVGYYRAKKGGHWRIYVRSSRTTSVTGSSIRRYASNEPVYCPTTPGGYWLCRYDNRIFVTGNCHNLPSRGGLGWQEADEVRETVMNHPPAEAAEEIDLLHAQVPTALSSCLRGVITASEGYKLYCADYSNIEGRFAAWLAGEDWKLKAFREFDAGTGEDLYKVAASGILGITPGEVDKKMRNALGKVSELSLQFQGGVGAFLSMAKTYRVEIADYWDVIQQSVEPSVVERTLEAWESRGKHSDTEYRTWVAAEAVKLAWRDRHPNIVQAWYECENAMVEALRTPGTAHYACGGKMAFQARRISGVPFLLQRLPSGRLLYLAYPWLEHKKTPWGTTKPQVNYFGVESQSRKWKQFTTYGGDTFQSGVQGGACDIMRHGWANLEDTGGYSVLLNVHDELAGEHTDGDIAEFERLMCSLPDWAEGLPVTAEGYVADRYRKDD</sequence>
<gene>
    <name evidence="1" type="ORF">FY550_09435</name>
</gene>
<dbReference type="Gene3D" id="1.10.150.20">
    <property type="entry name" value="5' to 3' exonuclease, C-terminal subdomain"/>
    <property type="match status" value="1"/>
</dbReference>
<dbReference type="SMART" id="SM00482">
    <property type="entry name" value="POLAc"/>
    <property type="match status" value="1"/>
</dbReference>
<reference evidence="1 2" key="1">
    <citation type="submission" date="2019-08" db="EMBL/GenBank/DDBJ databases">
        <title>Complete genome sequence of Kushneria sp. YCWA18, a halophilic phosphate-solubilizing bacterium isolated from Daqiao saltern in China.</title>
        <authorList>
            <person name="Du G.-X."/>
            <person name="Qu L.-Y."/>
        </authorList>
    </citation>
    <scope>NUCLEOTIDE SEQUENCE [LARGE SCALE GENOMIC DNA]</scope>
    <source>
        <strain evidence="1 2">YCWA18</strain>
    </source>
</reference>
<protein>
    <submittedName>
        <fullName evidence="1">Uncharacterized protein</fullName>
    </submittedName>
</protein>
<dbReference type="InterPro" id="IPR043502">
    <property type="entry name" value="DNA/RNA_pol_sf"/>
</dbReference>
<dbReference type="AlphaFoldDB" id="A0A1S1NXI7"/>
<dbReference type="GO" id="GO:0003887">
    <property type="term" value="F:DNA-directed DNA polymerase activity"/>
    <property type="evidence" value="ECO:0007669"/>
    <property type="project" value="InterPro"/>
</dbReference>